<keyword evidence="3" id="KW-1185">Reference proteome</keyword>
<evidence type="ECO:0000313" key="3">
    <source>
        <dbReference type="Proteomes" id="UP000007797"/>
    </source>
</evidence>
<dbReference type="KEGG" id="dfa:DFA_08692"/>
<evidence type="ECO:0000313" key="2">
    <source>
        <dbReference type="EMBL" id="EGG17696.1"/>
    </source>
</evidence>
<dbReference type="Proteomes" id="UP000007797">
    <property type="component" value="Unassembled WGS sequence"/>
</dbReference>
<accession>F4Q3U0</accession>
<protein>
    <submittedName>
        <fullName evidence="2">Uncharacterized protein</fullName>
    </submittedName>
</protein>
<evidence type="ECO:0000256" key="1">
    <source>
        <dbReference type="SAM" id="MobiDB-lite"/>
    </source>
</evidence>
<gene>
    <name evidence="2" type="ORF">DFA_08692</name>
</gene>
<dbReference type="EMBL" id="GL883021">
    <property type="protein sequence ID" value="EGG17696.1"/>
    <property type="molecule type" value="Genomic_DNA"/>
</dbReference>
<sequence>MAWDGVSQSVIDVYPKLFKFMERLDRNNNNNNNNNNENIGYSKVCCQ</sequence>
<feature type="region of interest" description="Disordered" evidence="1">
    <location>
        <begin position="26"/>
        <end position="47"/>
    </location>
</feature>
<dbReference type="RefSeq" id="XP_004356180.1">
    <property type="nucleotide sequence ID" value="XM_004356127.1"/>
</dbReference>
<feature type="compositionally biased region" description="Low complexity" evidence="1">
    <location>
        <begin position="27"/>
        <end position="38"/>
    </location>
</feature>
<proteinExistence type="predicted"/>
<reference evidence="3" key="1">
    <citation type="journal article" date="2011" name="Genome Res.">
        <title>Phylogeny-wide analysis of social amoeba genomes highlights ancient origins for complex intercellular communication.</title>
        <authorList>
            <person name="Heidel A.J."/>
            <person name="Lawal H.M."/>
            <person name="Felder M."/>
            <person name="Schilde C."/>
            <person name="Helps N.R."/>
            <person name="Tunggal B."/>
            <person name="Rivero F."/>
            <person name="John U."/>
            <person name="Schleicher M."/>
            <person name="Eichinger L."/>
            <person name="Platzer M."/>
            <person name="Noegel A.A."/>
            <person name="Schaap P."/>
            <person name="Gloeckner G."/>
        </authorList>
    </citation>
    <scope>NUCLEOTIDE SEQUENCE [LARGE SCALE GENOMIC DNA]</scope>
    <source>
        <strain evidence="3">SH3</strain>
    </source>
</reference>
<dbReference type="AlphaFoldDB" id="F4Q3U0"/>
<name>F4Q3U0_CACFS</name>
<dbReference type="GeneID" id="14869383"/>
<organism evidence="2 3">
    <name type="scientific">Cavenderia fasciculata</name>
    <name type="common">Slime mold</name>
    <name type="synonym">Dictyostelium fasciculatum</name>
    <dbReference type="NCBI Taxonomy" id="261658"/>
    <lineage>
        <taxon>Eukaryota</taxon>
        <taxon>Amoebozoa</taxon>
        <taxon>Evosea</taxon>
        <taxon>Eumycetozoa</taxon>
        <taxon>Dictyostelia</taxon>
        <taxon>Acytosteliales</taxon>
        <taxon>Cavenderiaceae</taxon>
        <taxon>Cavenderia</taxon>
    </lineage>
</organism>